<comment type="caution">
    <text evidence="2">The sequence shown here is derived from an EMBL/GenBank/DDBJ whole genome shotgun (WGS) entry which is preliminary data.</text>
</comment>
<dbReference type="Proteomes" id="UP001177670">
    <property type="component" value="Unassembled WGS sequence"/>
</dbReference>
<gene>
    <name evidence="2" type="ORF">K0M31_005553</name>
</gene>
<dbReference type="AlphaFoldDB" id="A0AA40FW94"/>
<reference evidence="2" key="1">
    <citation type="submission" date="2021-10" db="EMBL/GenBank/DDBJ databases">
        <title>Melipona bicolor Genome sequencing and assembly.</title>
        <authorList>
            <person name="Araujo N.S."/>
            <person name="Arias M.C."/>
        </authorList>
    </citation>
    <scope>NUCLEOTIDE SEQUENCE</scope>
    <source>
        <strain evidence="2">USP_2M_L1-L4_2017</strain>
        <tissue evidence="2">Whole body</tissue>
    </source>
</reference>
<organism evidence="2 3">
    <name type="scientific">Melipona bicolor</name>
    <dbReference type="NCBI Taxonomy" id="60889"/>
    <lineage>
        <taxon>Eukaryota</taxon>
        <taxon>Metazoa</taxon>
        <taxon>Ecdysozoa</taxon>
        <taxon>Arthropoda</taxon>
        <taxon>Hexapoda</taxon>
        <taxon>Insecta</taxon>
        <taxon>Pterygota</taxon>
        <taxon>Neoptera</taxon>
        <taxon>Endopterygota</taxon>
        <taxon>Hymenoptera</taxon>
        <taxon>Apocrita</taxon>
        <taxon>Aculeata</taxon>
        <taxon>Apoidea</taxon>
        <taxon>Anthophila</taxon>
        <taxon>Apidae</taxon>
        <taxon>Melipona</taxon>
    </lineage>
</organism>
<keyword evidence="3" id="KW-1185">Reference proteome</keyword>
<accession>A0AA40FW94</accession>
<evidence type="ECO:0000313" key="2">
    <source>
        <dbReference type="EMBL" id="KAK1126023.1"/>
    </source>
</evidence>
<evidence type="ECO:0000313" key="3">
    <source>
        <dbReference type="Proteomes" id="UP001177670"/>
    </source>
</evidence>
<dbReference type="EMBL" id="JAHYIQ010000015">
    <property type="protein sequence ID" value="KAK1126023.1"/>
    <property type="molecule type" value="Genomic_DNA"/>
</dbReference>
<protein>
    <submittedName>
        <fullName evidence="2">Uncharacterized protein</fullName>
    </submittedName>
</protein>
<feature type="compositionally biased region" description="Basic and acidic residues" evidence="1">
    <location>
        <begin position="8"/>
        <end position="18"/>
    </location>
</feature>
<feature type="region of interest" description="Disordered" evidence="1">
    <location>
        <begin position="1"/>
        <end position="23"/>
    </location>
</feature>
<name>A0AA40FW94_9HYME</name>
<feature type="non-terminal residue" evidence="2">
    <location>
        <position position="1"/>
    </location>
</feature>
<evidence type="ECO:0000256" key="1">
    <source>
        <dbReference type="SAM" id="MobiDB-lite"/>
    </source>
</evidence>
<proteinExistence type="predicted"/>
<sequence>TAKFLGNKQERPEGEQSVKKKKQWTGKNCLPFVPFWNAAKKKEKAEKKDKNKKPSEFTLPTTFETKVESRKETAGISKGI</sequence>